<feature type="domain" description="Methyltransferase small" evidence="17">
    <location>
        <begin position="36"/>
        <end position="127"/>
    </location>
</feature>
<evidence type="ECO:0000256" key="11">
    <source>
        <dbReference type="ARBA" id="ARBA00075330"/>
    </source>
</evidence>
<keyword evidence="5" id="KW-0949">S-adenosyl-L-methionine</keyword>
<evidence type="ECO:0000256" key="13">
    <source>
        <dbReference type="ARBA" id="ARBA00080992"/>
    </source>
</evidence>
<dbReference type="PROSITE" id="PS00092">
    <property type="entry name" value="N6_MTASE"/>
    <property type="match status" value="1"/>
</dbReference>
<comment type="catalytic activity">
    <reaction evidence="7">
        <text>L-lysyl-[histone] + S-adenosyl-L-methionine = N(6)-methyl-L-lysyl-[histone] + S-adenosyl-L-homocysteine + H(+)</text>
        <dbReference type="Rhea" id="RHEA:10024"/>
        <dbReference type="Rhea" id="RHEA-COMP:9845"/>
        <dbReference type="Rhea" id="RHEA-COMP:9846"/>
        <dbReference type="ChEBI" id="CHEBI:15378"/>
        <dbReference type="ChEBI" id="CHEBI:29969"/>
        <dbReference type="ChEBI" id="CHEBI:57856"/>
        <dbReference type="ChEBI" id="CHEBI:59789"/>
        <dbReference type="ChEBI" id="CHEBI:61929"/>
    </reaction>
    <physiologicalReaction direction="left-to-right" evidence="7">
        <dbReference type="Rhea" id="RHEA:10025"/>
    </physiologicalReaction>
</comment>
<dbReference type="Proteomes" id="UP000479190">
    <property type="component" value="Unassembled WGS sequence"/>
</dbReference>
<comment type="similarity">
    <text evidence="2">Belongs to the eukaryotic/archaeal PrmC-related family.</text>
</comment>
<sequence>METPIVKLTDIELDNVYEPSEDSFLLIDALETDLNDQLKNKKPSMCLEIGIGSGVVLTALAMALKKFCSSHFVGIDINPIACRATKKTSMLNKVDVDIVQTDLLNNLHSRNVFDVIIFNPPYVVTESIEVQDEKLISKTWAGGIMGRQVMDKVFPFIPQFLSSEGLFYLLVIKENEPESIIELFKTWSMKGSIIAERKIRGEHLYVLRFQRE</sequence>
<keyword evidence="4" id="KW-0808">Transferase</keyword>
<organism evidence="18 19">
    <name type="scientific">Trichogramma brassicae</name>
    <dbReference type="NCBI Taxonomy" id="86971"/>
    <lineage>
        <taxon>Eukaryota</taxon>
        <taxon>Metazoa</taxon>
        <taxon>Ecdysozoa</taxon>
        <taxon>Arthropoda</taxon>
        <taxon>Hexapoda</taxon>
        <taxon>Insecta</taxon>
        <taxon>Pterygota</taxon>
        <taxon>Neoptera</taxon>
        <taxon>Endopterygota</taxon>
        <taxon>Hymenoptera</taxon>
        <taxon>Apocrita</taxon>
        <taxon>Proctotrupomorpha</taxon>
        <taxon>Chalcidoidea</taxon>
        <taxon>Trichogrammatidae</taxon>
        <taxon>Trichogramma</taxon>
    </lineage>
</organism>
<dbReference type="AlphaFoldDB" id="A0A6H5I6W9"/>
<evidence type="ECO:0000256" key="16">
    <source>
        <dbReference type="ARBA" id="ARBA00093667"/>
    </source>
</evidence>
<evidence type="ECO:0000256" key="7">
    <source>
        <dbReference type="ARBA" id="ARBA00048619"/>
    </source>
</evidence>
<evidence type="ECO:0000256" key="8">
    <source>
        <dbReference type="ARBA" id="ARBA00050903"/>
    </source>
</evidence>
<name>A0A6H5I6W9_9HYME</name>
<dbReference type="FunFam" id="3.40.50.150:FF:000077">
    <property type="entry name" value="HemK methyltransferase family member 2"/>
    <property type="match status" value="1"/>
</dbReference>
<dbReference type="GO" id="GO:0036009">
    <property type="term" value="F:protein-glutamine N-methyltransferase activity"/>
    <property type="evidence" value="ECO:0007669"/>
    <property type="project" value="UniProtKB-ARBA"/>
</dbReference>
<evidence type="ECO:0000256" key="9">
    <source>
        <dbReference type="ARBA" id="ARBA00053180"/>
    </source>
</evidence>
<dbReference type="InterPro" id="IPR052190">
    <property type="entry name" value="Euk-Arch_PrmC-MTase"/>
</dbReference>
<dbReference type="InterPro" id="IPR002052">
    <property type="entry name" value="DNA_methylase_N6_adenine_CS"/>
</dbReference>
<dbReference type="CDD" id="cd02440">
    <property type="entry name" value="AdoMet_MTases"/>
    <property type="match status" value="1"/>
</dbReference>
<evidence type="ECO:0000256" key="15">
    <source>
        <dbReference type="ARBA" id="ARBA00093624"/>
    </source>
</evidence>
<dbReference type="PANTHER" id="PTHR45875:SF1">
    <property type="entry name" value="METHYLTRANSFERASE N6AMT1"/>
    <property type="match status" value="1"/>
</dbReference>
<keyword evidence="3" id="KW-0489">Methyltransferase</keyword>
<evidence type="ECO:0000256" key="4">
    <source>
        <dbReference type="ARBA" id="ARBA00022679"/>
    </source>
</evidence>
<evidence type="ECO:0000313" key="18">
    <source>
        <dbReference type="EMBL" id="CAB0031448.1"/>
    </source>
</evidence>
<evidence type="ECO:0000259" key="17">
    <source>
        <dbReference type="Pfam" id="PF05175"/>
    </source>
</evidence>
<protein>
    <recommendedName>
        <fullName evidence="15">Methyltransferase HEMK2</fullName>
    </recommendedName>
    <alternativeName>
        <fullName evidence="14">HemK methyltransferase family member 2</fullName>
    </alternativeName>
    <alternativeName>
        <fullName evidence="12">Lysine N-methyltransferase 9</fullName>
    </alternativeName>
    <alternativeName>
        <fullName evidence="11">Methylarsonite methyltransferase N6AMT1</fullName>
    </alternativeName>
    <alternativeName>
        <fullName evidence="16">Methyltransferase N6AMT1</fullName>
    </alternativeName>
    <alternativeName>
        <fullName evidence="13">Protein N(5)-glutamine methyltransferase</fullName>
    </alternativeName>
</protein>
<evidence type="ECO:0000256" key="1">
    <source>
        <dbReference type="ARBA" id="ARBA00004123"/>
    </source>
</evidence>
<evidence type="ECO:0000313" key="19">
    <source>
        <dbReference type="Proteomes" id="UP000479190"/>
    </source>
</evidence>
<dbReference type="GO" id="GO:0035657">
    <property type="term" value="C:eRF1 methyltransferase complex"/>
    <property type="evidence" value="ECO:0007669"/>
    <property type="project" value="TreeGrafter"/>
</dbReference>
<dbReference type="GO" id="GO:0003676">
    <property type="term" value="F:nucleic acid binding"/>
    <property type="evidence" value="ECO:0007669"/>
    <property type="project" value="InterPro"/>
</dbReference>
<proteinExistence type="inferred from homology"/>
<dbReference type="Pfam" id="PF05175">
    <property type="entry name" value="MTS"/>
    <property type="match status" value="1"/>
</dbReference>
<comment type="subunit">
    <text evidence="10">Heterodimer; heterodimerization with TRMT112 is required for S-adenosyl-L-methionine-binding.</text>
</comment>
<keyword evidence="19" id="KW-1185">Reference proteome</keyword>
<dbReference type="PANTHER" id="PTHR45875">
    <property type="entry name" value="METHYLTRANSFERASE N6AMT1"/>
    <property type="match status" value="1"/>
</dbReference>
<dbReference type="EMBL" id="CADCXV010000645">
    <property type="protein sequence ID" value="CAB0031448.1"/>
    <property type="molecule type" value="Genomic_DNA"/>
</dbReference>
<evidence type="ECO:0000256" key="14">
    <source>
        <dbReference type="ARBA" id="ARBA00083337"/>
    </source>
</evidence>
<reference evidence="18 19" key="1">
    <citation type="submission" date="2020-02" db="EMBL/GenBank/DDBJ databases">
        <authorList>
            <person name="Ferguson B K."/>
        </authorList>
    </citation>
    <scope>NUCLEOTIDE SEQUENCE [LARGE SCALE GENOMIC DNA]</scope>
</reference>
<evidence type="ECO:0000256" key="2">
    <source>
        <dbReference type="ARBA" id="ARBA00006149"/>
    </source>
</evidence>
<evidence type="ECO:0000256" key="10">
    <source>
        <dbReference type="ARBA" id="ARBA00062344"/>
    </source>
</evidence>
<dbReference type="Gene3D" id="3.40.50.150">
    <property type="entry name" value="Vaccinia Virus protein VP39"/>
    <property type="match status" value="1"/>
</dbReference>
<keyword evidence="6" id="KW-0539">Nucleus</keyword>
<dbReference type="InterPro" id="IPR029063">
    <property type="entry name" value="SAM-dependent_MTases_sf"/>
</dbReference>
<dbReference type="SUPFAM" id="SSF53335">
    <property type="entry name" value="S-adenosyl-L-methionine-dependent methyltransferases"/>
    <property type="match status" value="1"/>
</dbReference>
<evidence type="ECO:0000256" key="12">
    <source>
        <dbReference type="ARBA" id="ARBA00076540"/>
    </source>
</evidence>
<evidence type="ECO:0000256" key="3">
    <source>
        <dbReference type="ARBA" id="ARBA00022603"/>
    </source>
</evidence>
<dbReference type="OrthoDB" id="406152at2759"/>
<dbReference type="InterPro" id="IPR007848">
    <property type="entry name" value="Small_mtfrase_dom"/>
</dbReference>
<comment type="catalytic activity">
    <reaction evidence="8">
        <text>methylarsonous acid + S-adenosyl-L-methionine = dimethylarsinate + S-adenosyl-L-homocysteine + 2 H(+)</text>
        <dbReference type="Rhea" id="RHEA:11684"/>
        <dbReference type="ChEBI" id="CHEBI:15378"/>
        <dbReference type="ChEBI" id="CHEBI:16223"/>
        <dbReference type="ChEBI" id="CHEBI:17826"/>
        <dbReference type="ChEBI" id="CHEBI:57856"/>
        <dbReference type="ChEBI" id="CHEBI:59789"/>
    </reaction>
</comment>
<dbReference type="GO" id="GO:0032259">
    <property type="term" value="P:methylation"/>
    <property type="evidence" value="ECO:0007669"/>
    <property type="project" value="UniProtKB-KW"/>
</dbReference>
<comment type="function">
    <text evidence="9">Methyltransferase that can methylate proteins and, to a lower extent, arsenic. Catalytic subunit of a heterodimer with TRMT112, which monomethylates 'Lys-12' of histone H4 (H4K12me1), a modification present at the promoters of numerous genes encoding cell cycle regulators. Catalytic subunit of a heterodimer with TRMT112, which catalyzes N5-methylation of Glu residue of proteins with a Gly-Gln-Xaa-Xaa-Xaa-Arg motif. Methylates ETF1 on 'Gln-185'; ETF1 needs to be complexed to ERF3 in its GTP-bound form to be efficiently methylated. May also play a role in the modulation of arsenic-induced toxicity by mediating the conversion of monomethylarsonous acid (3+) into the less toxic dimethylarsonic acid. It however only plays a limited role in arsenic metabolism compared with AS3MT.</text>
</comment>
<accession>A0A6H5I6W9</accession>
<evidence type="ECO:0000256" key="6">
    <source>
        <dbReference type="ARBA" id="ARBA00023242"/>
    </source>
</evidence>
<dbReference type="InterPro" id="IPR004557">
    <property type="entry name" value="PrmC-related"/>
</dbReference>
<evidence type="ECO:0000256" key="5">
    <source>
        <dbReference type="ARBA" id="ARBA00022691"/>
    </source>
</evidence>
<gene>
    <name evidence="18" type="ORF">TBRA_LOCUS3417</name>
</gene>
<comment type="subcellular location">
    <subcellularLocation>
        <location evidence="1">Nucleus</location>
    </subcellularLocation>
</comment>
<dbReference type="NCBIfam" id="TIGR00537">
    <property type="entry name" value="hemK_rel_arch"/>
    <property type="match status" value="1"/>
</dbReference>
<dbReference type="GO" id="GO:0005634">
    <property type="term" value="C:nucleus"/>
    <property type="evidence" value="ECO:0007669"/>
    <property type="project" value="UniProtKB-SubCell"/>
</dbReference>